<reference evidence="3 4" key="1">
    <citation type="submission" date="2023-07" db="EMBL/GenBank/DDBJ databases">
        <title>Genomic Encyclopedia of Type Strains, Phase IV (KMG-IV): sequencing the most valuable type-strain genomes for metagenomic binning, comparative biology and taxonomic classification.</title>
        <authorList>
            <person name="Goeker M."/>
        </authorList>
    </citation>
    <scope>NUCLEOTIDE SEQUENCE [LARGE SCALE GENOMIC DNA]</scope>
    <source>
        <strain evidence="3 4">DSM 17723</strain>
    </source>
</reference>
<dbReference type="Pfam" id="PF06276">
    <property type="entry name" value="FhuF"/>
    <property type="match status" value="1"/>
</dbReference>
<proteinExistence type="predicted"/>
<keyword evidence="4" id="KW-1185">Reference proteome</keyword>
<evidence type="ECO:0000259" key="1">
    <source>
        <dbReference type="Pfam" id="PF06276"/>
    </source>
</evidence>
<dbReference type="Pfam" id="PF11575">
    <property type="entry name" value="FhuF_C"/>
    <property type="match status" value="1"/>
</dbReference>
<dbReference type="InterPro" id="IPR022770">
    <property type="entry name" value="IucA/IucC-like_C"/>
</dbReference>
<accession>A0ABT9Z098</accession>
<dbReference type="EMBL" id="JAUSTZ010000003">
    <property type="protein sequence ID" value="MDQ0225450.1"/>
    <property type="molecule type" value="Genomic_DNA"/>
</dbReference>
<dbReference type="RefSeq" id="WP_174879735.1">
    <property type="nucleotide sequence ID" value="NZ_CADEPK010000051.1"/>
</dbReference>
<dbReference type="InterPro" id="IPR024726">
    <property type="entry name" value="FhuF_C"/>
</dbReference>
<feature type="domain" description="Ferric siderophore reductase C-terminal" evidence="2">
    <location>
        <begin position="223"/>
        <end position="243"/>
    </location>
</feature>
<name>A0ABT9Z098_9BACI</name>
<evidence type="ECO:0000259" key="2">
    <source>
        <dbReference type="Pfam" id="PF11575"/>
    </source>
</evidence>
<feature type="domain" description="Aerobactin siderophore biosynthesis IucA/IucC-like C-terminal" evidence="1">
    <location>
        <begin position="71"/>
        <end position="175"/>
    </location>
</feature>
<dbReference type="Proteomes" id="UP001232245">
    <property type="component" value="Unassembled WGS sequence"/>
</dbReference>
<protein>
    <submittedName>
        <fullName evidence="3">Ferric iron reductase protein FhuF</fullName>
    </submittedName>
</protein>
<evidence type="ECO:0000313" key="3">
    <source>
        <dbReference type="EMBL" id="MDQ0225450.1"/>
    </source>
</evidence>
<sequence length="248" mass="28613">MAKLTHNEIEALMKFRFSAKKSENHLTLTGLELINSARLQILIDNYLQAKLNTDKQSVIGSMIVKSYAFLAALVLHSMSVFDKGLDSSLENISIQTEDSGPFWLPSFYFYNLNVTTPDAGYRDKWRSDVVKLLFTENFSRVITSISKQLKVSKAILWENTATYIFWMYETLLEDASLSDEMKAKIEDDFQFIIHEAVPELFATKSRNPITQFYLPKQDNIRMRKTCCLFYLTSSSRDRCSTCPIECKK</sequence>
<comment type="caution">
    <text evidence="3">The sequence shown here is derived from an EMBL/GenBank/DDBJ whole genome shotgun (WGS) entry which is preliminary data.</text>
</comment>
<organism evidence="3 4">
    <name type="scientific">Metabacillus niabensis</name>
    <dbReference type="NCBI Taxonomy" id="324854"/>
    <lineage>
        <taxon>Bacteria</taxon>
        <taxon>Bacillati</taxon>
        <taxon>Bacillota</taxon>
        <taxon>Bacilli</taxon>
        <taxon>Bacillales</taxon>
        <taxon>Bacillaceae</taxon>
        <taxon>Metabacillus</taxon>
    </lineage>
</organism>
<gene>
    <name evidence="3" type="ORF">J2S02_001794</name>
</gene>
<evidence type="ECO:0000313" key="4">
    <source>
        <dbReference type="Proteomes" id="UP001232245"/>
    </source>
</evidence>